<dbReference type="OrthoDB" id="9777884at2"/>
<gene>
    <name evidence="3" type="ORF">X560_1635</name>
</gene>
<evidence type="ECO:0000313" key="3">
    <source>
        <dbReference type="EMBL" id="KMT59307.1"/>
    </source>
</evidence>
<dbReference type="CDD" id="cd00293">
    <property type="entry name" value="USP-like"/>
    <property type="match status" value="1"/>
</dbReference>
<dbReference type="RefSeq" id="WP_007471822.1">
    <property type="nucleotide sequence ID" value="NZ_KQ130616.1"/>
</dbReference>
<dbReference type="Pfam" id="PF00582">
    <property type="entry name" value="Usp"/>
    <property type="match status" value="1"/>
</dbReference>
<dbReference type="PRINTS" id="PR01438">
    <property type="entry name" value="UNVRSLSTRESS"/>
</dbReference>
<evidence type="ECO:0000259" key="2">
    <source>
        <dbReference type="Pfam" id="PF00582"/>
    </source>
</evidence>
<dbReference type="PANTHER" id="PTHR46268:SF6">
    <property type="entry name" value="UNIVERSAL STRESS PROTEIN UP12"/>
    <property type="match status" value="1"/>
</dbReference>
<comment type="caution">
    <text evidence="3">The sequence shown here is derived from an EMBL/GenBank/DDBJ whole genome shotgun (WGS) entry which is preliminary data.</text>
</comment>
<organism evidence="3 4">
    <name type="scientific">Listeria fleischmannii 1991</name>
    <dbReference type="NCBI Taxonomy" id="1430899"/>
    <lineage>
        <taxon>Bacteria</taxon>
        <taxon>Bacillati</taxon>
        <taxon>Bacillota</taxon>
        <taxon>Bacilli</taxon>
        <taxon>Bacillales</taxon>
        <taxon>Listeriaceae</taxon>
        <taxon>Listeria</taxon>
    </lineage>
</organism>
<comment type="similarity">
    <text evidence="1">Belongs to the universal stress protein A family.</text>
</comment>
<name>A0A0J8G9A5_9LIST</name>
<reference evidence="3 4" key="1">
    <citation type="journal article" date="2015" name="Genome Biol. Evol.">
        <title>Comparative Genomics of Listeria Sensu Lato: Genus-Wide Differences in Evolutionary Dynamics and the Progressive Gain of Complex, Potentially Pathogenicity-Related Traits through Lateral Gene Transfer.</title>
        <authorList>
            <person name="Chiara M."/>
            <person name="Caruso M."/>
            <person name="D'Erchia A.M."/>
            <person name="Manzari C."/>
            <person name="Fraccalvieri R."/>
            <person name="Goffredo E."/>
            <person name="Latorre L."/>
            <person name="Miccolupo A."/>
            <person name="Padalino I."/>
            <person name="Santagada G."/>
            <person name="Chiocco D."/>
            <person name="Pesole G."/>
            <person name="Horner D.S."/>
            <person name="Parisi A."/>
        </authorList>
    </citation>
    <scope>NUCLEOTIDE SEQUENCE [LARGE SCALE GENOMIC DNA]</scope>
    <source>
        <strain evidence="3 4">1991</strain>
    </source>
</reference>
<dbReference type="InterPro" id="IPR006016">
    <property type="entry name" value="UspA"/>
</dbReference>
<protein>
    <submittedName>
        <fullName evidence="3">Universal stress protein UspA family</fullName>
    </submittedName>
</protein>
<dbReference type="Gene3D" id="3.40.50.620">
    <property type="entry name" value="HUPs"/>
    <property type="match status" value="1"/>
</dbReference>
<dbReference type="PANTHER" id="PTHR46268">
    <property type="entry name" value="STRESS RESPONSE PROTEIN NHAX"/>
    <property type="match status" value="1"/>
</dbReference>
<dbReference type="EMBL" id="AZHO01000020">
    <property type="protein sequence ID" value="KMT59307.1"/>
    <property type="molecule type" value="Genomic_DNA"/>
</dbReference>
<dbReference type="InterPro" id="IPR014729">
    <property type="entry name" value="Rossmann-like_a/b/a_fold"/>
</dbReference>
<sequence length="141" mass="15325">MYKRILVAIDGSKQAEKAFHEAVQLAKALDASLALASVIDVRSFPSFTAEGRTWEAELRSDVEEILSKYVQIAEAEGIQSVGTFLEVGNPKKLLTEEIPDLFGADLIICGATGLTRLEKVLMGSISSYIVKHATCQVLIAR</sequence>
<dbReference type="Proteomes" id="UP000052258">
    <property type="component" value="Unassembled WGS sequence"/>
</dbReference>
<feature type="domain" description="UspA" evidence="2">
    <location>
        <begin position="1"/>
        <end position="141"/>
    </location>
</feature>
<keyword evidence="4" id="KW-1185">Reference proteome</keyword>
<dbReference type="PATRIC" id="fig|1430899.3.peg.1670"/>
<proteinExistence type="inferred from homology"/>
<dbReference type="SUPFAM" id="SSF52402">
    <property type="entry name" value="Adenine nucleotide alpha hydrolases-like"/>
    <property type="match status" value="1"/>
</dbReference>
<evidence type="ECO:0000313" key="4">
    <source>
        <dbReference type="Proteomes" id="UP000052258"/>
    </source>
</evidence>
<evidence type="ECO:0000256" key="1">
    <source>
        <dbReference type="ARBA" id="ARBA00008791"/>
    </source>
</evidence>
<dbReference type="InterPro" id="IPR006015">
    <property type="entry name" value="Universal_stress_UspA"/>
</dbReference>
<accession>A0A0J8G9A5</accession>
<dbReference type="AlphaFoldDB" id="A0A0J8G9A5"/>